<accession>K0RVA9</accession>
<dbReference type="eggNOG" id="ENOG502RX0Y">
    <property type="taxonomic scope" value="Eukaryota"/>
</dbReference>
<protein>
    <submittedName>
        <fullName evidence="2">Uncharacterized protein</fullName>
    </submittedName>
</protein>
<gene>
    <name evidence="2" type="ORF">THAOC_23727</name>
</gene>
<comment type="caution">
    <text evidence="2">The sequence shown here is derived from an EMBL/GenBank/DDBJ whole genome shotgun (WGS) entry which is preliminary data.</text>
</comment>
<name>K0RVA9_THAOC</name>
<dbReference type="OrthoDB" id="414863at2759"/>
<dbReference type="EMBL" id="AGNL01031549">
    <property type="protein sequence ID" value="EJK56389.1"/>
    <property type="molecule type" value="Genomic_DNA"/>
</dbReference>
<evidence type="ECO:0000313" key="3">
    <source>
        <dbReference type="Proteomes" id="UP000266841"/>
    </source>
</evidence>
<feature type="region of interest" description="Disordered" evidence="1">
    <location>
        <begin position="1"/>
        <end position="40"/>
    </location>
</feature>
<dbReference type="SUPFAM" id="SSF53448">
    <property type="entry name" value="Nucleotide-diphospho-sugar transferases"/>
    <property type="match status" value="1"/>
</dbReference>
<feature type="compositionally biased region" description="Polar residues" evidence="1">
    <location>
        <begin position="50"/>
        <end position="62"/>
    </location>
</feature>
<dbReference type="Proteomes" id="UP000266841">
    <property type="component" value="Unassembled WGS sequence"/>
</dbReference>
<keyword evidence="3" id="KW-1185">Reference proteome</keyword>
<organism evidence="2 3">
    <name type="scientific">Thalassiosira oceanica</name>
    <name type="common">Marine diatom</name>
    <dbReference type="NCBI Taxonomy" id="159749"/>
    <lineage>
        <taxon>Eukaryota</taxon>
        <taxon>Sar</taxon>
        <taxon>Stramenopiles</taxon>
        <taxon>Ochrophyta</taxon>
        <taxon>Bacillariophyta</taxon>
        <taxon>Coscinodiscophyceae</taxon>
        <taxon>Thalassiosirophycidae</taxon>
        <taxon>Thalassiosirales</taxon>
        <taxon>Thalassiosiraceae</taxon>
        <taxon>Thalassiosira</taxon>
    </lineage>
</organism>
<dbReference type="CDD" id="cd00761">
    <property type="entry name" value="Glyco_tranf_GTA_type"/>
    <property type="match status" value="1"/>
</dbReference>
<reference evidence="2 3" key="1">
    <citation type="journal article" date="2012" name="Genome Biol.">
        <title>Genome and low-iron response of an oceanic diatom adapted to chronic iron limitation.</title>
        <authorList>
            <person name="Lommer M."/>
            <person name="Specht M."/>
            <person name="Roy A.S."/>
            <person name="Kraemer L."/>
            <person name="Andreson R."/>
            <person name="Gutowska M.A."/>
            <person name="Wolf J."/>
            <person name="Bergner S.V."/>
            <person name="Schilhabel M.B."/>
            <person name="Klostermeier U.C."/>
            <person name="Beiko R.G."/>
            <person name="Rosenstiel P."/>
            <person name="Hippler M."/>
            <person name="Laroche J."/>
        </authorList>
    </citation>
    <scope>NUCLEOTIDE SEQUENCE [LARGE SCALE GENOMIC DNA]</scope>
    <source>
        <strain evidence="2 3">CCMP1005</strain>
    </source>
</reference>
<feature type="compositionally biased region" description="Gly residues" evidence="1">
    <location>
        <begin position="1"/>
        <end position="26"/>
    </location>
</feature>
<dbReference type="InterPro" id="IPR029044">
    <property type="entry name" value="Nucleotide-diphossugar_trans"/>
</dbReference>
<proteinExistence type="predicted"/>
<evidence type="ECO:0000256" key="1">
    <source>
        <dbReference type="SAM" id="MobiDB-lite"/>
    </source>
</evidence>
<dbReference type="Gene3D" id="3.90.550.10">
    <property type="entry name" value="Spore Coat Polysaccharide Biosynthesis Protein SpsA, Chain A"/>
    <property type="match status" value="1"/>
</dbReference>
<dbReference type="AlphaFoldDB" id="K0RVA9"/>
<evidence type="ECO:0000313" key="2">
    <source>
        <dbReference type="EMBL" id="EJK56389.1"/>
    </source>
</evidence>
<feature type="region of interest" description="Disordered" evidence="1">
    <location>
        <begin position="46"/>
        <end position="65"/>
    </location>
</feature>
<sequence>TLKLGSGSGGSGGELEQGQGTGGVGECGSPQATRPTRPQIMRERREASALLSTRPPTGPSTTARRRGRHALALLCLCALLGGLSFWTEPTLISENETRTEAVGGSIATATGEERRRKPESRLVISLKTIPSRIERIRPTIDSLLNQTRRADEIFVCVVSASSTDSGSNSSNGSNATTTDVLPEFLREYRSRGLLKFFRPSVDRGAIDKLLHVLRHEASRIGNETNGGSSGDTKILYLDDDMIYPPFLVESLSKAADRHPDSAVAFSGARLRDRFRQIRHTDPELDVHPNLYFYAGGLDAKSDKRVDIVQGFMGVVVRPRFFDVDDFVNLAAEENLPSAVRKSDDWIVSSYLESVGVDRMLVVPHDESLDNTPVMNEAASTVDALSSQGMHENAMFTAAYFKARFGIWQNRTLENVTAFNRKMMDLLYCEASWGWRGRCPDGVSRADSTGLLDGLLNVSHREGSAG</sequence>
<feature type="non-terminal residue" evidence="2">
    <location>
        <position position="1"/>
    </location>
</feature>